<evidence type="ECO:0000313" key="4">
    <source>
        <dbReference type="Proteomes" id="UP000822688"/>
    </source>
</evidence>
<protein>
    <submittedName>
        <fullName evidence="3">Uncharacterized protein</fullName>
    </submittedName>
</protein>
<feature type="region of interest" description="Disordered" evidence="1">
    <location>
        <begin position="109"/>
        <end position="131"/>
    </location>
</feature>
<organism evidence="3 4">
    <name type="scientific">Ceratodon purpureus</name>
    <name type="common">Fire moss</name>
    <name type="synonym">Dicranum purpureum</name>
    <dbReference type="NCBI Taxonomy" id="3225"/>
    <lineage>
        <taxon>Eukaryota</taxon>
        <taxon>Viridiplantae</taxon>
        <taxon>Streptophyta</taxon>
        <taxon>Embryophyta</taxon>
        <taxon>Bryophyta</taxon>
        <taxon>Bryophytina</taxon>
        <taxon>Bryopsida</taxon>
        <taxon>Dicranidae</taxon>
        <taxon>Pseudoditrichales</taxon>
        <taxon>Ditrichaceae</taxon>
        <taxon>Ceratodon</taxon>
    </lineage>
</organism>
<feature type="transmembrane region" description="Helical" evidence="2">
    <location>
        <begin position="331"/>
        <end position="349"/>
    </location>
</feature>
<feature type="transmembrane region" description="Helical" evidence="2">
    <location>
        <begin position="206"/>
        <end position="226"/>
    </location>
</feature>
<dbReference type="PANTHER" id="PTHR34809">
    <property type="entry name" value="MALTOSE EXCESS PROTEIN 1, CHLOROPLASTIC-RELATED"/>
    <property type="match status" value="1"/>
</dbReference>
<reference evidence="3" key="1">
    <citation type="submission" date="2020-06" db="EMBL/GenBank/DDBJ databases">
        <title>WGS assembly of Ceratodon purpureus strain R40.</title>
        <authorList>
            <person name="Carey S.B."/>
            <person name="Jenkins J."/>
            <person name="Shu S."/>
            <person name="Lovell J.T."/>
            <person name="Sreedasyam A."/>
            <person name="Maumus F."/>
            <person name="Tiley G.P."/>
            <person name="Fernandez-Pozo N."/>
            <person name="Barry K."/>
            <person name="Chen C."/>
            <person name="Wang M."/>
            <person name="Lipzen A."/>
            <person name="Daum C."/>
            <person name="Saski C.A."/>
            <person name="Payton A.C."/>
            <person name="Mcbreen J.C."/>
            <person name="Conrad R.E."/>
            <person name="Kollar L.M."/>
            <person name="Olsson S."/>
            <person name="Huttunen S."/>
            <person name="Landis J.B."/>
            <person name="Wickett N.J."/>
            <person name="Johnson M.G."/>
            <person name="Rensing S.A."/>
            <person name="Grimwood J."/>
            <person name="Schmutz J."/>
            <person name="Mcdaniel S.F."/>
        </authorList>
    </citation>
    <scope>NUCLEOTIDE SEQUENCE</scope>
    <source>
        <strain evidence="3">R40</strain>
    </source>
</reference>
<feature type="transmembrane region" description="Helical" evidence="2">
    <location>
        <begin position="238"/>
        <end position="259"/>
    </location>
</feature>
<name>A0A8T0H1I0_CERPU</name>
<evidence type="ECO:0000313" key="3">
    <source>
        <dbReference type="EMBL" id="KAG0564585.1"/>
    </source>
</evidence>
<accession>A0A8T0H1I0</accession>
<dbReference type="AlphaFoldDB" id="A0A8T0H1I0"/>
<keyword evidence="4" id="KW-1185">Reference proteome</keyword>
<dbReference type="EMBL" id="CM026429">
    <property type="protein sequence ID" value="KAG0564585.1"/>
    <property type="molecule type" value="Genomic_DNA"/>
</dbReference>
<keyword evidence="2" id="KW-0812">Transmembrane</keyword>
<keyword evidence="2" id="KW-1133">Transmembrane helix</keyword>
<feature type="transmembrane region" description="Helical" evidence="2">
    <location>
        <begin position="265"/>
        <end position="286"/>
    </location>
</feature>
<dbReference type="Proteomes" id="UP000822688">
    <property type="component" value="Chromosome 8"/>
</dbReference>
<proteinExistence type="predicted"/>
<evidence type="ECO:0000256" key="1">
    <source>
        <dbReference type="SAM" id="MobiDB-lite"/>
    </source>
</evidence>
<comment type="caution">
    <text evidence="3">The sequence shown here is derived from an EMBL/GenBank/DDBJ whole genome shotgun (WGS) entry which is preliminary data.</text>
</comment>
<sequence>MAMSSEGRIEIDVRAKTRALNLRVRLRGALWSSPVGSAHRVSGSVRARFRTLILRVSLTLLQVLGTPTSSADGPTDRPQSRSSTKVRYSLRIRLRKLWLRIRGKHHVESTTPRRTQVSNHPLSTPIPKTKPKWRRTFSSVGNQLVLRNRSSEKITTVVSQEPVKENGFVAQYMDALGADRVVMAMHAVGMASTVIVLVQLAGARGLPLFVTVVTGLAIVGRIIFVNRYSYFGPRFQQLWHEAMSIGGISLVPQALGALFRPYMPQSGFTASEGVMGTITLIMILLARYQRLPFKVMQFFGVLSAGIPAVLVLWAPIVQLWTCWWSPANVNFMQILTGLLAVVSNCFLGYSRS</sequence>
<dbReference type="PANTHER" id="PTHR34809:SF1">
    <property type="entry name" value="MALTOSE EXCESS PROTEIN 1, CHLOROPLASTIC-RELATED"/>
    <property type="match status" value="1"/>
</dbReference>
<dbReference type="EMBL" id="CM026429">
    <property type="protein sequence ID" value="KAG0564583.1"/>
    <property type="molecule type" value="Genomic_DNA"/>
</dbReference>
<dbReference type="InterPro" id="IPR034628">
    <property type="entry name" value="MEX1/MEX1-like"/>
</dbReference>
<feature type="compositionally biased region" description="Polar residues" evidence="1">
    <location>
        <begin position="109"/>
        <end position="122"/>
    </location>
</feature>
<keyword evidence="2" id="KW-0472">Membrane</keyword>
<gene>
    <name evidence="3" type="ORF">KC19_8G122700</name>
</gene>
<evidence type="ECO:0000256" key="2">
    <source>
        <dbReference type="SAM" id="Phobius"/>
    </source>
</evidence>
<feature type="transmembrane region" description="Helical" evidence="2">
    <location>
        <begin position="181"/>
        <end position="200"/>
    </location>
</feature>
<feature type="transmembrane region" description="Helical" evidence="2">
    <location>
        <begin position="298"/>
        <end position="319"/>
    </location>
</feature>
<dbReference type="GO" id="GO:0009941">
    <property type="term" value="C:chloroplast envelope"/>
    <property type="evidence" value="ECO:0007669"/>
    <property type="project" value="TreeGrafter"/>
</dbReference>
<dbReference type="GO" id="GO:0005363">
    <property type="term" value="F:maltose transmembrane transporter activity"/>
    <property type="evidence" value="ECO:0007669"/>
    <property type="project" value="TreeGrafter"/>
</dbReference>